<comment type="caution">
    <text evidence="1">The sequence shown here is derived from an EMBL/GenBank/DDBJ whole genome shotgun (WGS) entry which is preliminary data.</text>
</comment>
<sequence>MQFIVVAMRAVFAYQWSPTFVDTGGWRERLRPAIKSLRVLSVPVEAPGGDVDFEGFHYRPWNELAGLQLMDCAQVLQLCLPTYVPVRCQLSGSLKLQTDVCRHLLQISHKASEAGPASHLIAGTVCDQPIYINASFTFAGAKTFREKCLYPFVPICSRCLAKEFSDSARSALMT</sequence>
<evidence type="ECO:0000313" key="2">
    <source>
        <dbReference type="Proteomes" id="UP000054843"/>
    </source>
</evidence>
<dbReference type="AlphaFoldDB" id="A0A0V1M1K6"/>
<dbReference type="Proteomes" id="UP000054843">
    <property type="component" value="Unassembled WGS sequence"/>
</dbReference>
<reference evidence="1 2" key="1">
    <citation type="submission" date="2015-01" db="EMBL/GenBank/DDBJ databases">
        <title>Evolution of Trichinella species and genotypes.</title>
        <authorList>
            <person name="Korhonen P.K."/>
            <person name="Edoardo P."/>
            <person name="Giuseppe L.R."/>
            <person name="Gasser R.B."/>
        </authorList>
    </citation>
    <scope>NUCLEOTIDE SEQUENCE [LARGE SCALE GENOMIC DNA]</scope>
    <source>
        <strain evidence="1">ISS1980</strain>
    </source>
</reference>
<name>A0A0V1M1K6_9BILA</name>
<dbReference type="EMBL" id="JYDO01000303">
    <property type="protein sequence ID" value="KRZ65732.1"/>
    <property type="molecule type" value="Genomic_DNA"/>
</dbReference>
<organism evidence="1 2">
    <name type="scientific">Trichinella papuae</name>
    <dbReference type="NCBI Taxonomy" id="268474"/>
    <lineage>
        <taxon>Eukaryota</taxon>
        <taxon>Metazoa</taxon>
        <taxon>Ecdysozoa</taxon>
        <taxon>Nematoda</taxon>
        <taxon>Enoplea</taxon>
        <taxon>Dorylaimia</taxon>
        <taxon>Trichinellida</taxon>
        <taxon>Trichinellidae</taxon>
        <taxon>Trichinella</taxon>
    </lineage>
</organism>
<protein>
    <submittedName>
        <fullName evidence="1">Uncharacterized protein</fullName>
    </submittedName>
</protein>
<evidence type="ECO:0000313" key="1">
    <source>
        <dbReference type="EMBL" id="KRZ65732.1"/>
    </source>
</evidence>
<keyword evidence="2" id="KW-1185">Reference proteome</keyword>
<gene>
    <name evidence="1" type="ORF">T10_4849</name>
</gene>
<proteinExistence type="predicted"/>
<accession>A0A0V1M1K6</accession>